<organism evidence="1">
    <name type="scientific">marine sediment metagenome</name>
    <dbReference type="NCBI Taxonomy" id="412755"/>
    <lineage>
        <taxon>unclassified sequences</taxon>
        <taxon>metagenomes</taxon>
        <taxon>ecological metagenomes</taxon>
    </lineage>
</organism>
<proteinExistence type="predicted"/>
<gene>
    <name evidence="1" type="ORF">S03H2_50478</name>
</gene>
<comment type="caution">
    <text evidence="1">The sequence shown here is derived from an EMBL/GenBank/DDBJ whole genome shotgun (WGS) entry which is preliminary data.</text>
</comment>
<evidence type="ECO:0000313" key="1">
    <source>
        <dbReference type="EMBL" id="GAH65596.1"/>
    </source>
</evidence>
<reference evidence="1" key="1">
    <citation type="journal article" date="2014" name="Front. Microbiol.">
        <title>High frequency of phylogenetically diverse reductive dehalogenase-homologous genes in deep subseafloor sedimentary metagenomes.</title>
        <authorList>
            <person name="Kawai M."/>
            <person name="Futagami T."/>
            <person name="Toyoda A."/>
            <person name="Takaki Y."/>
            <person name="Nishi S."/>
            <person name="Hori S."/>
            <person name="Arai W."/>
            <person name="Tsubouchi T."/>
            <person name="Morono Y."/>
            <person name="Uchiyama I."/>
            <person name="Ito T."/>
            <person name="Fujiyama A."/>
            <person name="Inagaki F."/>
            <person name="Takami H."/>
        </authorList>
    </citation>
    <scope>NUCLEOTIDE SEQUENCE</scope>
    <source>
        <strain evidence="1">Expedition CK06-06</strain>
    </source>
</reference>
<dbReference type="AlphaFoldDB" id="X1H602"/>
<protein>
    <submittedName>
        <fullName evidence="1">Uncharacterized protein</fullName>
    </submittedName>
</protein>
<name>X1H602_9ZZZZ</name>
<dbReference type="EMBL" id="BARU01031961">
    <property type="protein sequence ID" value="GAH65596.1"/>
    <property type="molecule type" value="Genomic_DNA"/>
</dbReference>
<sequence length="112" mass="12495">YDFGDGHNRIHIHSMDVEIMPADTYIVEFYRSTDAVTYTPIGAMRLSNSIAITLVHSIHYTSRPMCITHNALYGRVKSASGTGNTIQFALSVTRWQPPTVQIPISSGVWPWG</sequence>
<accession>X1H602</accession>
<feature type="non-terminal residue" evidence="1">
    <location>
        <position position="1"/>
    </location>
</feature>